<accession>A0ABX0JRQ9</accession>
<evidence type="ECO:0000313" key="1">
    <source>
        <dbReference type="EMBL" id="NHN85889.1"/>
    </source>
</evidence>
<dbReference type="PANTHER" id="PTHR36015:SF6">
    <property type="entry name" value="HOLLIDAY JUNCTION RESOLVASE MOC1, CHLOROPLASTIC-RELATED"/>
    <property type="match status" value="1"/>
</dbReference>
<name>A0ABX0JRQ9_9PROT</name>
<dbReference type="InterPro" id="IPR036397">
    <property type="entry name" value="RNaseH_sf"/>
</dbReference>
<evidence type="ECO:0000313" key="2">
    <source>
        <dbReference type="Proteomes" id="UP000635278"/>
    </source>
</evidence>
<comment type="caution">
    <text evidence="1">The sequence shown here is derived from an EMBL/GenBank/DDBJ whole genome shotgun (WGS) entry which is preliminary data.</text>
</comment>
<sequence>MTRTIAAIDPGKTGAIAILSDRGDLIEVLDMPTAPVTVSGKIRHIVSAPLLATMLRAHDPAEVWLERVGARPAEGAVGAFAFGRGVGVIEGVTAALGKPLSLVTPAEWKRATRTPANKDSARARAMQLFPTAADQFKRVKDDGRAEAALIGLYATRNHARETHHHDT</sequence>
<dbReference type="RefSeq" id="WP_173584281.1">
    <property type="nucleotide sequence ID" value="NZ_WOTB01000022.1"/>
</dbReference>
<proteinExistence type="predicted"/>
<organism evidence="1 2">
    <name type="scientific">Acetobacter musti</name>
    <dbReference type="NCBI Taxonomy" id="864732"/>
    <lineage>
        <taxon>Bacteria</taxon>
        <taxon>Pseudomonadati</taxon>
        <taxon>Pseudomonadota</taxon>
        <taxon>Alphaproteobacteria</taxon>
        <taxon>Acetobacterales</taxon>
        <taxon>Acetobacteraceae</taxon>
        <taxon>Acetobacter</taxon>
    </lineage>
</organism>
<dbReference type="SUPFAM" id="SSF53098">
    <property type="entry name" value="Ribonuclease H-like"/>
    <property type="match status" value="1"/>
</dbReference>
<keyword evidence="2" id="KW-1185">Reference proteome</keyword>
<protein>
    <recommendedName>
        <fullName evidence="3">Holliday junction resolvase RuvC</fullName>
    </recommendedName>
</protein>
<dbReference type="EMBL" id="WOTB01000022">
    <property type="protein sequence ID" value="NHN85889.1"/>
    <property type="molecule type" value="Genomic_DNA"/>
</dbReference>
<dbReference type="CDD" id="cd22992">
    <property type="entry name" value="MOC1"/>
    <property type="match status" value="1"/>
</dbReference>
<dbReference type="InterPro" id="IPR045290">
    <property type="entry name" value="MOC1-like"/>
</dbReference>
<dbReference type="InterPro" id="IPR012337">
    <property type="entry name" value="RNaseH-like_sf"/>
</dbReference>
<evidence type="ECO:0008006" key="3">
    <source>
        <dbReference type="Google" id="ProtNLM"/>
    </source>
</evidence>
<dbReference type="PANTHER" id="PTHR36015">
    <property type="entry name" value="HOLLIDAY JUNCTION RESOLVASE MOC1, CHLOROPLASTIC-RELATED"/>
    <property type="match status" value="1"/>
</dbReference>
<gene>
    <name evidence="1" type="ORF">GOB93_14735</name>
</gene>
<reference evidence="1 2" key="1">
    <citation type="journal article" date="2020" name="Int. J. Syst. Evol. Microbiol.">
        <title>Novel acetic acid bacteria from cider fermentations: Acetobacter conturbans sp. nov. and Acetobacter fallax sp. nov.</title>
        <authorList>
            <person name="Sombolestani A.S."/>
            <person name="Cleenwerck I."/>
            <person name="Cnockaert M."/>
            <person name="Borremans W."/>
            <person name="Wieme A.D."/>
            <person name="De Vuyst L."/>
            <person name="Vandamme P."/>
        </authorList>
    </citation>
    <scope>NUCLEOTIDE SEQUENCE [LARGE SCALE GENOMIC DNA]</scope>
    <source>
        <strain evidence="1 2">LMG 30640</strain>
    </source>
</reference>
<dbReference type="Proteomes" id="UP000635278">
    <property type="component" value="Unassembled WGS sequence"/>
</dbReference>
<dbReference type="Gene3D" id="3.30.420.10">
    <property type="entry name" value="Ribonuclease H-like superfamily/Ribonuclease H"/>
    <property type="match status" value="1"/>
</dbReference>